<keyword evidence="4" id="KW-1015">Disulfide bond</keyword>
<keyword evidence="3 6" id="KW-0732">Signal</keyword>
<accession>A0A1B7T8B6</accession>
<dbReference type="GO" id="GO:0046872">
    <property type="term" value="F:metal ion binding"/>
    <property type="evidence" value="ECO:0007669"/>
    <property type="project" value="UniProtKB-UniRule"/>
</dbReference>
<dbReference type="AlphaFoldDB" id="A0A1B7T8B6"/>
<keyword evidence="5" id="KW-0349">Heme</keyword>
<feature type="chain" id="PRO_5008598665" description="CFEM domain-containing protein" evidence="6">
    <location>
        <begin position="24"/>
        <end position="87"/>
    </location>
</feature>
<dbReference type="OrthoDB" id="3973514at2759"/>
<feature type="binding site" description="axial binding residue" evidence="5">
    <location>
        <position position="50"/>
    </location>
    <ligand>
        <name>heme</name>
        <dbReference type="ChEBI" id="CHEBI:30413"/>
    </ligand>
    <ligandPart>
        <name>Fe</name>
        <dbReference type="ChEBI" id="CHEBI:18248"/>
    </ligandPart>
</feature>
<keyword evidence="2" id="KW-0964">Secreted</keyword>
<organism evidence="8 9">
    <name type="scientific">Hanseniaspora valbyensis NRRL Y-1626</name>
    <dbReference type="NCBI Taxonomy" id="766949"/>
    <lineage>
        <taxon>Eukaryota</taxon>
        <taxon>Fungi</taxon>
        <taxon>Dikarya</taxon>
        <taxon>Ascomycota</taxon>
        <taxon>Saccharomycotina</taxon>
        <taxon>Saccharomycetes</taxon>
        <taxon>Saccharomycodales</taxon>
        <taxon>Saccharomycodaceae</taxon>
        <taxon>Hanseniaspora</taxon>
    </lineage>
</organism>
<evidence type="ECO:0000313" key="9">
    <source>
        <dbReference type="Proteomes" id="UP000092321"/>
    </source>
</evidence>
<comment type="caution">
    <text evidence="5">Lacks conserved residue(s) required for the propagation of feature annotation.</text>
</comment>
<evidence type="ECO:0000256" key="3">
    <source>
        <dbReference type="ARBA" id="ARBA00022729"/>
    </source>
</evidence>
<sequence length="87" mass="9327">MKYTAFTLYISLLALVSVEVASASVPPACLLACVNKISQETNFCSDGMQDISCYCSKESTALYSCLNDICPSGQFSKAWSSLESTCS</sequence>
<evidence type="ECO:0000313" key="8">
    <source>
        <dbReference type="EMBL" id="OBA24963.1"/>
    </source>
</evidence>
<evidence type="ECO:0000256" key="4">
    <source>
        <dbReference type="ARBA" id="ARBA00023157"/>
    </source>
</evidence>
<dbReference type="Pfam" id="PF05730">
    <property type="entry name" value="CFEM"/>
    <property type="match status" value="1"/>
</dbReference>
<evidence type="ECO:0000259" key="7">
    <source>
        <dbReference type="PROSITE" id="PS52012"/>
    </source>
</evidence>
<evidence type="ECO:0000256" key="2">
    <source>
        <dbReference type="ARBA" id="ARBA00022525"/>
    </source>
</evidence>
<protein>
    <recommendedName>
        <fullName evidence="7">CFEM domain-containing protein</fullName>
    </recommendedName>
</protein>
<reference evidence="9" key="1">
    <citation type="journal article" date="2016" name="Proc. Natl. Acad. Sci. U.S.A.">
        <title>Comparative genomics of biotechnologically important yeasts.</title>
        <authorList>
            <person name="Riley R."/>
            <person name="Haridas S."/>
            <person name="Wolfe K.H."/>
            <person name="Lopes M.R."/>
            <person name="Hittinger C.T."/>
            <person name="Goeker M."/>
            <person name="Salamov A.A."/>
            <person name="Wisecaver J.H."/>
            <person name="Long T.M."/>
            <person name="Calvey C.H."/>
            <person name="Aerts A.L."/>
            <person name="Barry K.W."/>
            <person name="Choi C."/>
            <person name="Clum A."/>
            <person name="Coughlan A.Y."/>
            <person name="Deshpande S."/>
            <person name="Douglass A.P."/>
            <person name="Hanson S.J."/>
            <person name="Klenk H.-P."/>
            <person name="LaButti K.M."/>
            <person name="Lapidus A."/>
            <person name="Lindquist E.A."/>
            <person name="Lipzen A.M."/>
            <person name="Meier-Kolthoff J.P."/>
            <person name="Ohm R.A."/>
            <person name="Otillar R.P."/>
            <person name="Pangilinan J.L."/>
            <person name="Peng Y."/>
            <person name="Rokas A."/>
            <person name="Rosa C.A."/>
            <person name="Scheuner C."/>
            <person name="Sibirny A.A."/>
            <person name="Slot J.C."/>
            <person name="Stielow J.B."/>
            <person name="Sun H."/>
            <person name="Kurtzman C.P."/>
            <person name="Blackwell M."/>
            <person name="Grigoriev I.V."/>
            <person name="Jeffries T.W."/>
        </authorList>
    </citation>
    <scope>NUCLEOTIDE SEQUENCE [LARGE SCALE GENOMIC DNA]</scope>
    <source>
        <strain evidence="9">NRRL Y-1626</strain>
    </source>
</reference>
<evidence type="ECO:0000256" key="5">
    <source>
        <dbReference type="PROSITE-ProRule" id="PRU01356"/>
    </source>
</evidence>
<feature type="non-terminal residue" evidence="8">
    <location>
        <position position="87"/>
    </location>
</feature>
<evidence type="ECO:0000256" key="6">
    <source>
        <dbReference type="SAM" id="SignalP"/>
    </source>
</evidence>
<keyword evidence="5" id="KW-0479">Metal-binding</keyword>
<dbReference type="EMBL" id="LXPE01000315">
    <property type="protein sequence ID" value="OBA24963.1"/>
    <property type="molecule type" value="Genomic_DNA"/>
</dbReference>
<proteinExistence type="predicted"/>
<dbReference type="GO" id="GO:0005576">
    <property type="term" value="C:extracellular region"/>
    <property type="evidence" value="ECO:0007669"/>
    <property type="project" value="UniProtKB-SubCell"/>
</dbReference>
<feature type="domain" description="CFEM" evidence="7">
    <location>
        <begin position="1"/>
        <end position="87"/>
    </location>
</feature>
<dbReference type="PROSITE" id="PS52012">
    <property type="entry name" value="CFEM"/>
    <property type="match status" value="1"/>
</dbReference>
<dbReference type="Proteomes" id="UP000092321">
    <property type="component" value="Unassembled WGS sequence"/>
</dbReference>
<comment type="caution">
    <text evidence="8">The sequence shown here is derived from an EMBL/GenBank/DDBJ whole genome shotgun (WGS) entry which is preliminary data.</text>
</comment>
<keyword evidence="5" id="KW-0408">Iron</keyword>
<evidence type="ECO:0000256" key="1">
    <source>
        <dbReference type="ARBA" id="ARBA00004613"/>
    </source>
</evidence>
<keyword evidence="9" id="KW-1185">Reference proteome</keyword>
<name>A0A1B7T8B6_9ASCO</name>
<dbReference type="InterPro" id="IPR008427">
    <property type="entry name" value="Extracellular_membr_CFEM_dom"/>
</dbReference>
<feature type="signal peptide" evidence="6">
    <location>
        <begin position="1"/>
        <end position="23"/>
    </location>
</feature>
<gene>
    <name evidence="8" type="ORF">HANVADRAFT_4224</name>
</gene>
<comment type="subcellular location">
    <subcellularLocation>
        <location evidence="1">Secreted</location>
    </subcellularLocation>
</comment>